<organism evidence="1 2">
    <name type="scientific">Ollibium composti</name>
    <dbReference type="NCBI Taxonomy" id="2675109"/>
    <lineage>
        <taxon>Bacteria</taxon>
        <taxon>Pseudomonadati</taxon>
        <taxon>Pseudomonadota</taxon>
        <taxon>Alphaproteobacteria</taxon>
        <taxon>Hyphomicrobiales</taxon>
        <taxon>Phyllobacteriaceae</taxon>
        <taxon>Ollibium</taxon>
    </lineage>
</organism>
<keyword evidence="2" id="KW-1185">Reference proteome</keyword>
<comment type="caution">
    <text evidence="1">The sequence shown here is derived from an EMBL/GenBank/DDBJ whole genome shotgun (WGS) entry which is preliminary data.</text>
</comment>
<protein>
    <submittedName>
        <fullName evidence="1">Acyl-CoA thioesterase</fullName>
    </submittedName>
</protein>
<dbReference type="EMBL" id="SSNY01000002">
    <property type="protein sequence ID" value="THF59086.1"/>
    <property type="molecule type" value="Genomic_DNA"/>
</dbReference>
<dbReference type="PANTHER" id="PTHR31793">
    <property type="entry name" value="4-HYDROXYBENZOYL-COA THIOESTERASE FAMILY MEMBER"/>
    <property type="match status" value="1"/>
</dbReference>
<evidence type="ECO:0000313" key="2">
    <source>
        <dbReference type="Proteomes" id="UP000306441"/>
    </source>
</evidence>
<dbReference type="Gene3D" id="3.10.129.10">
    <property type="entry name" value="Hotdog Thioesterase"/>
    <property type="match status" value="1"/>
</dbReference>
<accession>A0ABY2QDN1</accession>
<sequence>MNKPVPGVVDGRPTPLRRADLPAGLWSTEMHIRFGHCDPAGIVYTPKFFDIFNVVIEKWYEGALGLDYYEFIGKRRIGLGYVNAHADFFSPCTMGDTLDVAVIVERIGNSSFALRLHAFRDGTEALRGHFTVVTTDLTIHKSMPVPPDLRAALAGYAKA</sequence>
<gene>
    <name evidence="1" type="ORF">E6C48_05415</name>
</gene>
<dbReference type="CDD" id="cd00586">
    <property type="entry name" value="4HBT"/>
    <property type="match status" value="1"/>
</dbReference>
<dbReference type="PANTHER" id="PTHR31793:SF24">
    <property type="entry name" value="LONG-CHAIN ACYL-COA THIOESTERASE FADM"/>
    <property type="match status" value="1"/>
</dbReference>
<evidence type="ECO:0000313" key="1">
    <source>
        <dbReference type="EMBL" id="THF59086.1"/>
    </source>
</evidence>
<name>A0ABY2QDN1_9HYPH</name>
<dbReference type="SUPFAM" id="SSF54637">
    <property type="entry name" value="Thioesterase/thiol ester dehydrase-isomerase"/>
    <property type="match status" value="1"/>
</dbReference>
<dbReference type="Pfam" id="PF13279">
    <property type="entry name" value="4HBT_2"/>
    <property type="match status" value="1"/>
</dbReference>
<dbReference type="InterPro" id="IPR050563">
    <property type="entry name" value="4-hydroxybenzoyl-CoA_TE"/>
</dbReference>
<dbReference type="InterPro" id="IPR029069">
    <property type="entry name" value="HotDog_dom_sf"/>
</dbReference>
<dbReference type="Proteomes" id="UP000306441">
    <property type="component" value="Unassembled WGS sequence"/>
</dbReference>
<reference evidence="1 2" key="1">
    <citation type="submission" date="2019-04" db="EMBL/GenBank/DDBJ databases">
        <title>Mesorhizobium composti sp. nov., isolated from compost.</title>
        <authorList>
            <person name="Lin S.-Y."/>
            <person name="Hameed A."/>
            <person name="Hsieh Y.-T."/>
            <person name="Young C.-C."/>
        </authorList>
    </citation>
    <scope>NUCLEOTIDE SEQUENCE [LARGE SCALE GENOMIC DNA]</scope>
    <source>
        <strain evidence="1 2">CC-YTH430</strain>
    </source>
</reference>
<dbReference type="RefSeq" id="WP_136354805.1">
    <property type="nucleotide sequence ID" value="NZ_SSNY01000002.1"/>
</dbReference>
<proteinExistence type="predicted"/>